<evidence type="ECO:0000256" key="3">
    <source>
        <dbReference type="ARBA" id="ARBA00022679"/>
    </source>
</evidence>
<dbReference type="GO" id="GO:0046952">
    <property type="term" value="P:ketone body catabolic process"/>
    <property type="evidence" value="ECO:0007669"/>
    <property type="project" value="InterPro"/>
</dbReference>
<dbReference type="InterPro" id="IPR004165">
    <property type="entry name" value="CoA_trans_fam_I"/>
</dbReference>
<dbReference type="NCBIfam" id="TIGR02429">
    <property type="entry name" value="pcaI_scoA_fam"/>
    <property type="match status" value="1"/>
</dbReference>
<dbReference type="Gene3D" id="3.40.1080.10">
    <property type="entry name" value="Glutaconate Coenzyme A-transferase"/>
    <property type="match status" value="2"/>
</dbReference>
<proteinExistence type="inferred from homology"/>
<dbReference type="PANTHER" id="PTHR13707:SF57">
    <property type="entry name" value="SUCCINYL-COA:3-KETOACID COENZYME A TRANSFERASE SUBUNIT B-RELATED"/>
    <property type="match status" value="1"/>
</dbReference>
<protein>
    <submittedName>
        <fullName evidence="6 7">3-oxoacid CoA-transferase</fullName>
        <ecNumber evidence="7">2.8.3.5</ecNumber>
    </submittedName>
</protein>
<evidence type="ECO:0000313" key="7">
    <source>
        <dbReference type="EMBL" id="MFA1769761.1"/>
    </source>
</evidence>
<dbReference type="EMBL" id="VKKZ01000019">
    <property type="protein sequence ID" value="KAA6435399.1"/>
    <property type="molecule type" value="Genomic_DNA"/>
</dbReference>
<dbReference type="SMART" id="SM00882">
    <property type="entry name" value="CoA_trans"/>
    <property type="match status" value="2"/>
</dbReference>
<dbReference type="EC" id="2.8.3.5" evidence="7"/>
<dbReference type="RefSeq" id="WP_149097593.1">
    <property type="nucleotide sequence ID" value="NZ_BMMG01000002.1"/>
</dbReference>
<organism evidence="6 8">
    <name type="scientific">Rufibacter glacialis</name>
    <dbReference type="NCBI Taxonomy" id="1259555"/>
    <lineage>
        <taxon>Bacteria</taxon>
        <taxon>Pseudomonadati</taxon>
        <taxon>Bacteroidota</taxon>
        <taxon>Cytophagia</taxon>
        <taxon>Cytophagales</taxon>
        <taxon>Hymenobacteraceae</taxon>
        <taxon>Rufibacter</taxon>
    </lineage>
</organism>
<dbReference type="Pfam" id="PF01144">
    <property type="entry name" value="CoA_trans"/>
    <property type="match status" value="2"/>
</dbReference>
<keyword evidence="3 4" id="KW-0808">Transferase</keyword>
<evidence type="ECO:0000256" key="2">
    <source>
        <dbReference type="ARBA" id="ARBA00007154"/>
    </source>
</evidence>
<accession>A0A5M8QH81</accession>
<evidence type="ECO:0000256" key="4">
    <source>
        <dbReference type="PIRNR" id="PIRNR000858"/>
    </source>
</evidence>
<dbReference type="InterPro" id="IPR014388">
    <property type="entry name" value="3-oxoacid_CoA-transferase"/>
</dbReference>
<dbReference type="Proteomes" id="UP001570846">
    <property type="component" value="Unassembled WGS sequence"/>
</dbReference>
<keyword evidence="9" id="KW-1185">Reference proteome</keyword>
<evidence type="ECO:0000256" key="5">
    <source>
        <dbReference type="PIRSR" id="PIRSR000858-1"/>
    </source>
</evidence>
<reference evidence="6 8" key="2">
    <citation type="submission" date="2019-09" db="EMBL/GenBank/DDBJ databases">
        <title>A bacterium isolated from glacier soil.</title>
        <authorList>
            <person name="Liu Q."/>
        </authorList>
    </citation>
    <scope>NUCLEOTIDE SEQUENCE [LARGE SCALE GENOMIC DNA]</scope>
    <source>
        <strain evidence="6 8">MDT1-10-3</strain>
    </source>
</reference>
<dbReference type="NCBIfam" id="TIGR02428">
    <property type="entry name" value="pcaJ_scoB_fam"/>
    <property type="match status" value="1"/>
</dbReference>
<dbReference type="AlphaFoldDB" id="A0A5M8QH81"/>
<dbReference type="SUPFAM" id="SSF100950">
    <property type="entry name" value="NagB/RpiA/CoA transferase-like"/>
    <property type="match status" value="2"/>
</dbReference>
<name>A0A5M8QH81_9BACT</name>
<comment type="similarity">
    <text evidence="1">Belongs to the 3-oxoacid CoA-transferase subunit B family.</text>
</comment>
<dbReference type="InterPro" id="IPR012791">
    <property type="entry name" value="3-oxoacid_CoA-transf_B"/>
</dbReference>
<evidence type="ECO:0000313" key="9">
    <source>
        <dbReference type="Proteomes" id="UP001570846"/>
    </source>
</evidence>
<evidence type="ECO:0000313" key="8">
    <source>
        <dbReference type="Proteomes" id="UP000323866"/>
    </source>
</evidence>
<reference evidence="6 8" key="1">
    <citation type="submission" date="2019-07" db="EMBL/GenBank/DDBJ databases">
        <authorList>
            <person name="Qu J.-H."/>
        </authorList>
    </citation>
    <scope>NUCLEOTIDE SEQUENCE [LARGE SCALE GENOMIC DNA]</scope>
    <source>
        <strain evidence="6 8">MDT1-10-3</strain>
    </source>
</reference>
<comment type="caution">
    <text evidence="6">The sequence shown here is derived from an EMBL/GenBank/DDBJ whole genome shotgun (WGS) entry which is preliminary data.</text>
</comment>
<dbReference type="OrthoDB" id="9778604at2"/>
<reference evidence="7 9" key="3">
    <citation type="submission" date="2024-08" db="EMBL/GenBank/DDBJ databases">
        <authorList>
            <person name="Wei W."/>
        </authorList>
    </citation>
    <scope>NUCLEOTIDE SEQUENCE [LARGE SCALE GENOMIC DNA]</scope>
    <source>
        <strain evidence="7 9">XU2</strain>
    </source>
</reference>
<dbReference type="Proteomes" id="UP000323866">
    <property type="component" value="Unassembled WGS sequence"/>
</dbReference>
<dbReference type="GO" id="GO:0008260">
    <property type="term" value="F:succinyl-CoA:3-oxo-acid CoA-transferase activity"/>
    <property type="evidence" value="ECO:0007669"/>
    <property type="project" value="UniProtKB-EC"/>
</dbReference>
<evidence type="ECO:0000313" key="6">
    <source>
        <dbReference type="EMBL" id="KAA6435399.1"/>
    </source>
</evidence>
<sequence length="455" mass="47666">MKTVPQISLQEAVALVKDGDTLLQGGFGMTGNPVHLMHALAETKTKDLTFIGNNVGEVGIGGGRLLRNGQIKKMIGSFFTSNPEAVKAAQSGQVEYELLPQGTLAEAIRAGGAGIGGFFTPTSAGTELAKGRETKVINCKEQVYIEGIRGNVAFVRAWKADTAGNLTYRMTEQNFNRAMATAADLVIAEVEEIVPVGQIAPEHVHTPGSYVNYLVQATLTLEDLGSSASVSSGRKADETRLNMARRALQELKKGDVVNLGIGIPTLVADLISPEDGIVLHTENGMLGVGPAPTDGGGAMDYPVNAGKIPVTALPGSSYFDSADSFAMIRGKHVDIAVMGGLEVDEKANLANWAVPGQPLLGVGGAMDLASGAKTLIITMTHTNKDGSAKMVPACNLPLTALQAVDMVITDLAVFKFIDGKLTLIELMPGATLEEVRAKTTAAFEEKLAQEPQGAN</sequence>
<dbReference type="InterPro" id="IPR037171">
    <property type="entry name" value="NagB/RpiA_transferase-like"/>
</dbReference>
<dbReference type="EMBL" id="JBGOGF010000001">
    <property type="protein sequence ID" value="MFA1769761.1"/>
    <property type="molecule type" value="Genomic_DNA"/>
</dbReference>
<evidence type="ECO:0000256" key="1">
    <source>
        <dbReference type="ARBA" id="ARBA00007047"/>
    </source>
</evidence>
<feature type="active site" description="5-glutamyl coenzyme A thioester intermediate" evidence="5">
    <location>
        <position position="282"/>
    </location>
</feature>
<dbReference type="PANTHER" id="PTHR13707">
    <property type="entry name" value="KETOACID-COENZYME A TRANSFERASE"/>
    <property type="match status" value="1"/>
</dbReference>
<comment type="similarity">
    <text evidence="2 4">Belongs to the 3-oxoacid CoA-transferase family.</text>
</comment>
<dbReference type="PIRSF" id="PIRSF000858">
    <property type="entry name" value="SCOT-t"/>
    <property type="match status" value="1"/>
</dbReference>
<dbReference type="InterPro" id="IPR012792">
    <property type="entry name" value="3-oxoacid_CoA-transf_A"/>
</dbReference>
<gene>
    <name evidence="7" type="ORF">ACD591_00540</name>
    <name evidence="6" type="ORF">FOE74_05455</name>
</gene>